<gene>
    <name evidence="2" type="ORF">WJX73_005535</name>
</gene>
<name>A0AAW1NJI8_9CHLO</name>
<dbReference type="AlphaFoldDB" id="A0AAW1NJI8"/>
<reference evidence="2 3" key="1">
    <citation type="journal article" date="2024" name="Nat. Commun.">
        <title>Phylogenomics reveals the evolutionary origins of lichenization in chlorophyte algae.</title>
        <authorList>
            <person name="Puginier C."/>
            <person name="Libourel C."/>
            <person name="Otte J."/>
            <person name="Skaloud P."/>
            <person name="Haon M."/>
            <person name="Grisel S."/>
            <person name="Petersen M."/>
            <person name="Berrin J.G."/>
            <person name="Delaux P.M."/>
            <person name="Dal Grande F."/>
            <person name="Keller J."/>
        </authorList>
    </citation>
    <scope>NUCLEOTIDE SEQUENCE [LARGE SCALE GENOMIC DNA]</scope>
    <source>
        <strain evidence="2 3">SAG 2036</strain>
    </source>
</reference>
<protein>
    <submittedName>
        <fullName evidence="2">Uncharacterized protein</fullName>
    </submittedName>
</protein>
<evidence type="ECO:0000256" key="1">
    <source>
        <dbReference type="SAM" id="SignalP"/>
    </source>
</evidence>
<evidence type="ECO:0000313" key="3">
    <source>
        <dbReference type="Proteomes" id="UP001465755"/>
    </source>
</evidence>
<feature type="chain" id="PRO_5043799912" evidence="1">
    <location>
        <begin position="25"/>
        <end position="163"/>
    </location>
</feature>
<accession>A0AAW1NJI8</accession>
<organism evidence="2 3">
    <name type="scientific">Symbiochloris irregularis</name>
    <dbReference type="NCBI Taxonomy" id="706552"/>
    <lineage>
        <taxon>Eukaryota</taxon>
        <taxon>Viridiplantae</taxon>
        <taxon>Chlorophyta</taxon>
        <taxon>core chlorophytes</taxon>
        <taxon>Trebouxiophyceae</taxon>
        <taxon>Trebouxiales</taxon>
        <taxon>Trebouxiaceae</taxon>
        <taxon>Symbiochloris</taxon>
    </lineage>
</organism>
<keyword evidence="1" id="KW-0732">Signal</keyword>
<evidence type="ECO:0000313" key="2">
    <source>
        <dbReference type="EMBL" id="KAK9788605.1"/>
    </source>
</evidence>
<feature type="signal peptide" evidence="1">
    <location>
        <begin position="1"/>
        <end position="24"/>
    </location>
</feature>
<dbReference type="Proteomes" id="UP001465755">
    <property type="component" value="Unassembled WGS sequence"/>
</dbReference>
<dbReference type="EMBL" id="JALJOQ010000222">
    <property type="protein sequence ID" value="KAK9788605.1"/>
    <property type="molecule type" value="Genomic_DNA"/>
</dbReference>
<sequence length="163" mass="17932">MGAAAKISLLVATVLCASVSGAWAQQNCSVLAEIIRISPEYAYTLLNYTAGLETTEEELDGDSVAYTFFVPAGPRVPYSEFFRNISFGYTPETADAIFNKSVLMQTLPNPYTVDELLQFSADNFNDYKYDEFNTGGETIPFYGNGTALTIEPYEAPEKPYVHG</sequence>
<proteinExistence type="predicted"/>
<comment type="caution">
    <text evidence="2">The sequence shown here is derived from an EMBL/GenBank/DDBJ whole genome shotgun (WGS) entry which is preliminary data.</text>
</comment>
<keyword evidence="3" id="KW-1185">Reference proteome</keyword>